<feature type="domain" description="Type II methyltransferase M.TaqI-like" evidence="7">
    <location>
        <begin position="3"/>
        <end position="97"/>
    </location>
</feature>
<evidence type="ECO:0000256" key="4">
    <source>
        <dbReference type="ARBA" id="ARBA00022679"/>
    </source>
</evidence>
<dbReference type="Pfam" id="PF22837">
    <property type="entry name" value="M_Eco57I_C"/>
    <property type="match status" value="1"/>
</dbReference>
<comment type="caution">
    <text evidence="9">The sequence shown here is derived from an EMBL/GenBank/DDBJ whole genome shotgun (WGS) entry which is preliminary data.</text>
</comment>
<evidence type="ECO:0000256" key="3">
    <source>
        <dbReference type="ARBA" id="ARBA00022603"/>
    </source>
</evidence>
<dbReference type="Gene3D" id="3.40.50.150">
    <property type="entry name" value="Vaccinia Virus protein VP39"/>
    <property type="match status" value="1"/>
</dbReference>
<dbReference type="Pfam" id="PF07669">
    <property type="entry name" value="Eco57I"/>
    <property type="match status" value="1"/>
</dbReference>
<evidence type="ECO:0000259" key="7">
    <source>
        <dbReference type="Pfam" id="PF07669"/>
    </source>
</evidence>
<dbReference type="GO" id="GO:0008168">
    <property type="term" value="F:methyltransferase activity"/>
    <property type="evidence" value="ECO:0007669"/>
    <property type="project" value="UniProtKB-KW"/>
</dbReference>
<dbReference type="PANTHER" id="PTHR33841">
    <property type="entry name" value="DNA METHYLTRANSFERASE YEEA-RELATED"/>
    <property type="match status" value="1"/>
</dbReference>
<evidence type="ECO:0000256" key="2">
    <source>
        <dbReference type="ARBA" id="ARBA00011900"/>
    </source>
</evidence>
<dbReference type="GO" id="GO:0032259">
    <property type="term" value="P:methylation"/>
    <property type="evidence" value="ECO:0007669"/>
    <property type="project" value="UniProtKB-KW"/>
</dbReference>
<dbReference type="EC" id="2.1.1.72" evidence="2"/>
<reference evidence="9" key="1">
    <citation type="journal article" date="2014" name="Int. J. Syst. Evol. Microbiol.">
        <title>Complete genome sequence of Corynebacterium casei LMG S-19264T (=DSM 44701T), isolated from a smear-ripened cheese.</title>
        <authorList>
            <consortium name="US DOE Joint Genome Institute (JGI-PGF)"/>
            <person name="Walter F."/>
            <person name="Albersmeier A."/>
            <person name="Kalinowski J."/>
            <person name="Ruckert C."/>
        </authorList>
    </citation>
    <scope>NUCLEOTIDE SEQUENCE</scope>
    <source>
        <strain evidence="9">JCM 14359</strain>
    </source>
</reference>
<comment type="similarity">
    <text evidence="1">Belongs to the N(4)/N(6)-methyltransferase family.</text>
</comment>
<protein>
    <recommendedName>
        <fullName evidence="2">site-specific DNA-methyltransferase (adenine-specific)</fullName>
        <ecNumber evidence="2">2.1.1.72</ecNumber>
    </recommendedName>
</protein>
<reference evidence="9" key="2">
    <citation type="submission" date="2020-09" db="EMBL/GenBank/DDBJ databases">
        <authorList>
            <person name="Sun Q."/>
            <person name="Ohkuma M."/>
        </authorList>
    </citation>
    <scope>NUCLEOTIDE SEQUENCE</scope>
    <source>
        <strain evidence="9">JCM 14359</strain>
    </source>
</reference>
<dbReference type="PANTHER" id="PTHR33841:SF5">
    <property type="entry name" value="DNA METHYLASE (MODIFICATION METHYLASE) (METHYLTRANSFERASE)-RELATED"/>
    <property type="match status" value="1"/>
</dbReference>
<name>A0A830E781_9EURY</name>
<evidence type="ECO:0000256" key="6">
    <source>
        <dbReference type="ARBA" id="ARBA00047942"/>
    </source>
</evidence>
<accession>A0A830E781</accession>
<keyword evidence="3" id="KW-0489">Methyltransferase</keyword>
<dbReference type="EMBL" id="BMOC01000001">
    <property type="protein sequence ID" value="GGI96051.1"/>
    <property type="molecule type" value="Genomic_DNA"/>
</dbReference>
<gene>
    <name evidence="9" type="ORF">GCM10008995_02600</name>
</gene>
<dbReference type="GO" id="GO:0006304">
    <property type="term" value="P:DNA modification"/>
    <property type="evidence" value="ECO:0007669"/>
    <property type="project" value="InterPro"/>
</dbReference>
<evidence type="ECO:0000259" key="8">
    <source>
        <dbReference type="Pfam" id="PF22837"/>
    </source>
</evidence>
<dbReference type="SUPFAM" id="SSF53335">
    <property type="entry name" value="S-adenosyl-L-methionine-dependent methyltransferases"/>
    <property type="match status" value="1"/>
</dbReference>
<dbReference type="OrthoDB" id="97437at2157"/>
<dbReference type="InterPro" id="IPR029063">
    <property type="entry name" value="SAM-dependent_MTases_sf"/>
</dbReference>
<dbReference type="InterPro" id="IPR011639">
    <property type="entry name" value="MethylTrfase_TaqI-like_dom"/>
</dbReference>
<dbReference type="RefSeq" id="WP_188785572.1">
    <property type="nucleotide sequence ID" value="NZ_BMOC01000001.1"/>
</dbReference>
<dbReference type="InterPro" id="IPR054520">
    <property type="entry name" value="M_Eco57I_C"/>
</dbReference>
<dbReference type="Proteomes" id="UP000653099">
    <property type="component" value="Unassembled WGS sequence"/>
</dbReference>
<dbReference type="PRINTS" id="PR00507">
    <property type="entry name" value="N12N6MTFRASE"/>
</dbReference>
<comment type="catalytic activity">
    <reaction evidence="6">
        <text>a 2'-deoxyadenosine in DNA + S-adenosyl-L-methionine = an N(6)-methyl-2'-deoxyadenosine in DNA + S-adenosyl-L-homocysteine + H(+)</text>
        <dbReference type="Rhea" id="RHEA:15197"/>
        <dbReference type="Rhea" id="RHEA-COMP:12418"/>
        <dbReference type="Rhea" id="RHEA-COMP:12419"/>
        <dbReference type="ChEBI" id="CHEBI:15378"/>
        <dbReference type="ChEBI" id="CHEBI:57856"/>
        <dbReference type="ChEBI" id="CHEBI:59789"/>
        <dbReference type="ChEBI" id="CHEBI:90615"/>
        <dbReference type="ChEBI" id="CHEBI:90616"/>
        <dbReference type="EC" id="2.1.1.72"/>
    </reaction>
</comment>
<evidence type="ECO:0000256" key="1">
    <source>
        <dbReference type="ARBA" id="ARBA00006594"/>
    </source>
</evidence>
<evidence type="ECO:0000313" key="9">
    <source>
        <dbReference type="EMBL" id="GGI96051.1"/>
    </source>
</evidence>
<organism evidence="9 10">
    <name type="scientific">Halobellus salinus</name>
    <dbReference type="NCBI Taxonomy" id="931585"/>
    <lineage>
        <taxon>Archaea</taxon>
        <taxon>Methanobacteriati</taxon>
        <taxon>Methanobacteriota</taxon>
        <taxon>Stenosarchaea group</taxon>
        <taxon>Halobacteria</taxon>
        <taxon>Halobacteriales</taxon>
        <taxon>Haloferacaceae</taxon>
        <taxon>Halobellus</taxon>
    </lineage>
</organism>
<evidence type="ECO:0000256" key="5">
    <source>
        <dbReference type="ARBA" id="ARBA00022691"/>
    </source>
</evidence>
<sequence>MLEFDFLTANPPYTRAADLPSEDREKLKHSFATTTTVSISGKPPVYVYFLARSIDRVSKGGAAGFLTPQEYLATQYGTALKQYLLTECAIKAFIRFDPTGESLFDDANVTSLITVVEKRASDDSDNATQFIRVDDSAELQPEWLQNVIDKGDDGDAALPTGVTLTRVPQADLDPTENWLAYFTRETPAIKTEQLPRLGEFVSIHRGQTSGAAGFFCLTQDEKDTFDIDTQHVTRVIRKPALVDGYMFTDEDWEALRDAGEPVWLLDPDRVPVVPDTIQATVDQVSTQSTSADADTWNLAAYLVRGVKEHDLHEVNTLQDREPWYRIRDQASPRVLVPDATRDGFTFVLNETPARHIKNFRGFYDVDFDDVELKALLAYLNSGVGHRVLNQYTYTQQGGYDRIRISTLEDVPVLDPTDLSPELRTDLATTFDELCATARSGGDCGPVRDRIDTHLYAELPTQSS</sequence>
<proteinExistence type="inferred from homology"/>
<dbReference type="InterPro" id="IPR050953">
    <property type="entry name" value="N4_N6_ade-DNA_methylase"/>
</dbReference>
<keyword evidence="5" id="KW-0949">S-adenosyl-L-methionine</keyword>
<feature type="domain" description="Type II methyltransferase M.Eco57I C-terminal" evidence="8">
    <location>
        <begin position="191"/>
        <end position="356"/>
    </location>
</feature>
<dbReference type="AlphaFoldDB" id="A0A830E781"/>
<keyword evidence="10" id="KW-1185">Reference proteome</keyword>
<keyword evidence="4" id="KW-0808">Transferase</keyword>
<evidence type="ECO:0000313" key="10">
    <source>
        <dbReference type="Proteomes" id="UP000653099"/>
    </source>
</evidence>